<dbReference type="AlphaFoldDB" id="A0A0L8I9Z7"/>
<reference evidence="2" key="1">
    <citation type="submission" date="2015-07" db="EMBL/GenBank/DDBJ databases">
        <title>MeaNS - Measles Nucleotide Surveillance Program.</title>
        <authorList>
            <person name="Tran T."/>
            <person name="Druce J."/>
        </authorList>
    </citation>
    <scope>NUCLEOTIDE SEQUENCE</scope>
    <source>
        <strain evidence="2">UCB-OBI-ISO-001</strain>
        <tissue evidence="2">Gonad</tissue>
    </source>
</reference>
<sequence length="122" mass="14143">YHIFVILSYNFPHTTILFYNSTVHHRFHSDIPRLFLTLQSTAALQNIVHHVRDYYSPSTHGGGHHIQPQQTSAFHTQLHHSQLHHNPSYNRSRTRCTSHHITPQLSTTHHGSVHDSYPIIST</sequence>
<gene>
    <name evidence="2" type="ORF">OCBIM_22026138mg</name>
</gene>
<organism evidence="2">
    <name type="scientific">Octopus bimaculoides</name>
    <name type="common">California two-spotted octopus</name>
    <dbReference type="NCBI Taxonomy" id="37653"/>
    <lineage>
        <taxon>Eukaryota</taxon>
        <taxon>Metazoa</taxon>
        <taxon>Spiralia</taxon>
        <taxon>Lophotrochozoa</taxon>
        <taxon>Mollusca</taxon>
        <taxon>Cephalopoda</taxon>
        <taxon>Coleoidea</taxon>
        <taxon>Octopodiformes</taxon>
        <taxon>Octopoda</taxon>
        <taxon>Incirrata</taxon>
        <taxon>Octopodidae</taxon>
        <taxon>Octopus</taxon>
    </lineage>
</organism>
<accession>A0A0L8I9Z7</accession>
<feature type="non-terminal residue" evidence="2">
    <location>
        <position position="1"/>
    </location>
</feature>
<evidence type="ECO:0000313" key="2">
    <source>
        <dbReference type="EMBL" id="KOF98321.1"/>
    </source>
</evidence>
<protein>
    <submittedName>
        <fullName evidence="2">Uncharacterized protein</fullName>
    </submittedName>
</protein>
<evidence type="ECO:0000256" key="1">
    <source>
        <dbReference type="SAM" id="MobiDB-lite"/>
    </source>
</evidence>
<name>A0A0L8I9Z7_OCTBM</name>
<dbReference type="EMBL" id="KQ416184">
    <property type="protein sequence ID" value="KOF98321.1"/>
    <property type="molecule type" value="Genomic_DNA"/>
</dbReference>
<proteinExistence type="predicted"/>
<feature type="region of interest" description="Disordered" evidence="1">
    <location>
        <begin position="103"/>
        <end position="122"/>
    </location>
</feature>